<gene>
    <name evidence="2" type="ORF">HanXRQr2_Chr16g0756111</name>
</gene>
<dbReference type="AlphaFoldDB" id="A0A9K3DUE8"/>
<reference evidence="2" key="1">
    <citation type="journal article" date="2017" name="Nature">
        <title>The sunflower genome provides insights into oil metabolism, flowering and Asterid evolution.</title>
        <authorList>
            <person name="Badouin H."/>
            <person name="Gouzy J."/>
            <person name="Grassa C.J."/>
            <person name="Murat F."/>
            <person name="Staton S.E."/>
            <person name="Cottret L."/>
            <person name="Lelandais-Briere C."/>
            <person name="Owens G.L."/>
            <person name="Carrere S."/>
            <person name="Mayjonade B."/>
            <person name="Legrand L."/>
            <person name="Gill N."/>
            <person name="Kane N.C."/>
            <person name="Bowers J.E."/>
            <person name="Hubner S."/>
            <person name="Bellec A."/>
            <person name="Berard A."/>
            <person name="Berges H."/>
            <person name="Blanchet N."/>
            <person name="Boniface M.C."/>
            <person name="Brunel D."/>
            <person name="Catrice O."/>
            <person name="Chaidir N."/>
            <person name="Claudel C."/>
            <person name="Donnadieu C."/>
            <person name="Faraut T."/>
            <person name="Fievet G."/>
            <person name="Helmstetter N."/>
            <person name="King M."/>
            <person name="Knapp S.J."/>
            <person name="Lai Z."/>
            <person name="Le Paslier M.C."/>
            <person name="Lippi Y."/>
            <person name="Lorenzon L."/>
            <person name="Mandel J.R."/>
            <person name="Marage G."/>
            <person name="Marchand G."/>
            <person name="Marquand E."/>
            <person name="Bret-Mestries E."/>
            <person name="Morien E."/>
            <person name="Nambeesan S."/>
            <person name="Nguyen T."/>
            <person name="Pegot-Espagnet P."/>
            <person name="Pouilly N."/>
            <person name="Raftis F."/>
            <person name="Sallet E."/>
            <person name="Schiex T."/>
            <person name="Thomas J."/>
            <person name="Vandecasteele C."/>
            <person name="Vares D."/>
            <person name="Vear F."/>
            <person name="Vautrin S."/>
            <person name="Crespi M."/>
            <person name="Mangin B."/>
            <person name="Burke J.M."/>
            <person name="Salse J."/>
            <person name="Munos S."/>
            <person name="Vincourt P."/>
            <person name="Rieseberg L.H."/>
            <person name="Langlade N.B."/>
        </authorList>
    </citation>
    <scope>NUCLEOTIDE SEQUENCE</scope>
    <source>
        <tissue evidence="2">Leaves</tissue>
    </source>
</reference>
<protein>
    <submittedName>
        <fullName evidence="2">Uncharacterized protein</fullName>
    </submittedName>
</protein>
<comment type="caution">
    <text evidence="2">The sequence shown here is derived from an EMBL/GenBank/DDBJ whole genome shotgun (WGS) entry which is preliminary data.</text>
</comment>
<evidence type="ECO:0000313" key="2">
    <source>
        <dbReference type="EMBL" id="KAF5760667.1"/>
    </source>
</evidence>
<keyword evidence="3" id="KW-1185">Reference proteome</keyword>
<evidence type="ECO:0000256" key="1">
    <source>
        <dbReference type="SAM" id="Phobius"/>
    </source>
</evidence>
<reference evidence="2" key="2">
    <citation type="submission" date="2020-06" db="EMBL/GenBank/DDBJ databases">
        <title>Helianthus annuus Genome sequencing and assembly Release 2.</title>
        <authorList>
            <person name="Gouzy J."/>
            <person name="Langlade N."/>
            <person name="Munos S."/>
        </authorList>
    </citation>
    <scope>NUCLEOTIDE SEQUENCE</scope>
    <source>
        <tissue evidence="2">Leaves</tissue>
    </source>
</reference>
<organism evidence="2 3">
    <name type="scientific">Helianthus annuus</name>
    <name type="common">Common sunflower</name>
    <dbReference type="NCBI Taxonomy" id="4232"/>
    <lineage>
        <taxon>Eukaryota</taxon>
        <taxon>Viridiplantae</taxon>
        <taxon>Streptophyta</taxon>
        <taxon>Embryophyta</taxon>
        <taxon>Tracheophyta</taxon>
        <taxon>Spermatophyta</taxon>
        <taxon>Magnoliopsida</taxon>
        <taxon>eudicotyledons</taxon>
        <taxon>Gunneridae</taxon>
        <taxon>Pentapetalae</taxon>
        <taxon>asterids</taxon>
        <taxon>campanulids</taxon>
        <taxon>Asterales</taxon>
        <taxon>Asteraceae</taxon>
        <taxon>Asteroideae</taxon>
        <taxon>Heliantheae alliance</taxon>
        <taxon>Heliantheae</taxon>
        <taxon>Helianthus</taxon>
    </lineage>
</organism>
<evidence type="ECO:0000313" key="3">
    <source>
        <dbReference type="Proteomes" id="UP000215914"/>
    </source>
</evidence>
<keyword evidence="1" id="KW-1133">Transmembrane helix</keyword>
<dbReference type="EMBL" id="MNCJ02000331">
    <property type="protein sequence ID" value="KAF5760667.1"/>
    <property type="molecule type" value="Genomic_DNA"/>
</dbReference>
<dbReference type="Gramene" id="mRNA:HanXRQr2_Chr16g0756111">
    <property type="protein sequence ID" value="CDS:HanXRQr2_Chr16g0756111.1"/>
    <property type="gene ID" value="HanXRQr2_Chr16g0756111"/>
</dbReference>
<keyword evidence="1" id="KW-0472">Membrane</keyword>
<dbReference type="Proteomes" id="UP000215914">
    <property type="component" value="Unassembled WGS sequence"/>
</dbReference>
<name>A0A9K3DUE8_HELAN</name>
<feature type="transmembrane region" description="Helical" evidence="1">
    <location>
        <begin position="6"/>
        <end position="29"/>
    </location>
</feature>
<sequence>MLQPSIAYDLCFVSFFLLIMAIWVLLLLANVQLFLLGWFKTIYYVALTLP</sequence>
<proteinExistence type="predicted"/>
<accession>A0A9K3DUE8</accession>
<keyword evidence="1" id="KW-0812">Transmembrane</keyword>